<evidence type="ECO:0000313" key="4">
    <source>
        <dbReference type="EMBL" id="ATP53793.1"/>
    </source>
</evidence>
<comment type="similarity">
    <text evidence="1">Belongs to the nitroreductase family.</text>
</comment>
<dbReference type="AlphaFoldDB" id="A0A2D1TWQ4"/>
<name>A0A2D1TWQ4_9ACTN</name>
<proteinExistence type="inferred from homology"/>
<dbReference type="PANTHER" id="PTHR43673">
    <property type="entry name" value="NAD(P)H NITROREDUCTASE YDGI-RELATED"/>
    <property type="match status" value="1"/>
</dbReference>
<evidence type="ECO:0000313" key="5">
    <source>
        <dbReference type="Proteomes" id="UP000225608"/>
    </source>
</evidence>
<dbReference type="Gene3D" id="2.20.180.10">
    <property type="entry name" value="putative fmn-dependent nitroreductase like domains"/>
    <property type="match status" value="1"/>
</dbReference>
<gene>
    <name evidence="4" type="ORF">CSV91_04155</name>
</gene>
<dbReference type="Proteomes" id="UP000225608">
    <property type="component" value="Chromosome"/>
</dbReference>
<evidence type="ECO:0000256" key="1">
    <source>
        <dbReference type="ARBA" id="ARBA00007118"/>
    </source>
</evidence>
<sequence>MGRGGRNVTQRPRIVSVVPHVAIFYSTGVEHCSPVRYCLRFRLDSPKNNCPKLGVPMNETVPAAPVSAESMAKQGCEKLGLDAFDALVRRSRTCRRFDESMRVPREFLLELAELARLTPCGANAQRLRFHVVSGAEDCARVFDELAWAGALKDWPGPAEGERPTGYIAILAERAVPGKPAAPITEVDTGIAAQTMMLAARSATPEVAACMFKAFTPHAIDAMGLDNDKYELKLIMAFGVPAETQVIDAIDSNPDGSINYWRDEARVHHVPKRPLADVLL</sequence>
<dbReference type="GO" id="GO:0016491">
    <property type="term" value="F:oxidoreductase activity"/>
    <property type="evidence" value="ECO:0007669"/>
    <property type="project" value="UniProtKB-KW"/>
</dbReference>
<organism evidence="4 5">
    <name type="scientific">Collinsella aerofaciens</name>
    <dbReference type="NCBI Taxonomy" id="74426"/>
    <lineage>
        <taxon>Bacteria</taxon>
        <taxon>Bacillati</taxon>
        <taxon>Actinomycetota</taxon>
        <taxon>Coriobacteriia</taxon>
        <taxon>Coriobacteriales</taxon>
        <taxon>Coriobacteriaceae</taxon>
        <taxon>Collinsella</taxon>
    </lineage>
</organism>
<evidence type="ECO:0000256" key="2">
    <source>
        <dbReference type="ARBA" id="ARBA00023002"/>
    </source>
</evidence>
<dbReference type="InterPro" id="IPR023312">
    <property type="entry name" value="Put_nitroreductase_C_bac"/>
</dbReference>
<dbReference type="SUPFAM" id="SSF55469">
    <property type="entry name" value="FMN-dependent nitroreductase-like"/>
    <property type="match status" value="1"/>
</dbReference>
<accession>A0A2D1TWQ4</accession>
<protein>
    <recommendedName>
        <fullName evidence="3">Nitroreductase domain-containing protein</fullName>
    </recommendedName>
</protein>
<keyword evidence="2" id="KW-0560">Oxidoreductase</keyword>
<dbReference type="Pfam" id="PF00881">
    <property type="entry name" value="Nitroreductase"/>
    <property type="match status" value="1"/>
</dbReference>
<dbReference type="KEGG" id="caer:CSV91_04155"/>
<dbReference type="PANTHER" id="PTHR43673:SF10">
    <property type="entry name" value="NADH DEHYDROGENASE_NAD(P)H NITROREDUCTASE XCC3605-RELATED"/>
    <property type="match status" value="1"/>
</dbReference>
<dbReference type="InterPro" id="IPR029479">
    <property type="entry name" value="Nitroreductase"/>
</dbReference>
<reference evidence="4 5" key="1">
    <citation type="submission" date="2017-10" db="EMBL/GenBank/DDBJ databases">
        <title>Complete genome sequence of Collinsella aerofaciens isolated from the gut of a healthy adult Indian.</title>
        <authorList>
            <person name="Bag S."/>
            <person name="Ghosh T.S."/>
            <person name="Das B."/>
        </authorList>
    </citation>
    <scope>NUCLEOTIDE SEQUENCE [LARGE SCALE GENOMIC DNA]</scope>
    <source>
        <strain evidence="5">indica</strain>
    </source>
</reference>
<dbReference type="InterPro" id="IPR000415">
    <property type="entry name" value="Nitroreductase-like"/>
</dbReference>
<evidence type="ECO:0000259" key="3">
    <source>
        <dbReference type="Pfam" id="PF00881"/>
    </source>
</evidence>
<feature type="domain" description="Nitroreductase" evidence="3">
    <location>
        <begin position="90"/>
        <end position="238"/>
    </location>
</feature>
<dbReference type="EMBL" id="CP024160">
    <property type="protein sequence ID" value="ATP53793.1"/>
    <property type="molecule type" value="Genomic_DNA"/>
</dbReference>
<dbReference type="Gene3D" id="3.40.109.10">
    <property type="entry name" value="NADH Oxidase"/>
    <property type="match status" value="1"/>
</dbReference>